<reference evidence="2" key="1">
    <citation type="submission" date="2022-11" db="UniProtKB">
        <authorList>
            <consortium name="WormBaseParasite"/>
        </authorList>
    </citation>
    <scope>IDENTIFICATION</scope>
</reference>
<name>A0AC35GK70_9BILA</name>
<organism evidence="1 2">
    <name type="scientific">Panagrolaimus sp. PS1159</name>
    <dbReference type="NCBI Taxonomy" id="55785"/>
    <lineage>
        <taxon>Eukaryota</taxon>
        <taxon>Metazoa</taxon>
        <taxon>Ecdysozoa</taxon>
        <taxon>Nematoda</taxon>
        <taxon>Chromadorea</taxon>
        <taxon>Rhabditida</taxon>
        <taxon>Tylenchina</taxon>
        <taxon>Panagrolaimomorpha</taxon>
        <taxon>Panagrolaimoidea</taxon>
        <taxon>Panagrolaimidae</taxon>
        <taxon>Panagrolaimus</taxon>
    </lineage>
</organism>
<protein>
    <submittedName>
        <fullName evidence="2">Uncharacterized protein</fullName>
    </submittedName>
</protein>
<evidence type="ECO:0000313" key="1">
    <source>
        <dbReference type="Proteomes" id="UP000887580"/>
    </source>
</evidence>
<accession>A0AC35GK70</accession>
<dbReference type="Proteomes" id="UP000887580">
    <property type="component" value="Unplaced"/>
</dbReference>
<sequence length="256" mass="29012">MTTRDSCLTSKKKKFNISDVNGHYSNLNLNECSNASLVHTKSNTFKCKQQDTKIASTKVSDLINSNDVHKNLWNHKQKNSPSNYLNILGNSEDNELKTVNNFFSSKDATNNSTLSLHISAYENSVEASSAAALDSFDDKNDKTSNSQTMIKNWKNAKQLFIESSWAIQNPFEFPRQQNDKVSEPEVSQFRASQHLYNLNGTDSTTTTTTTTNVDPRAASNQIEENVNESRPQIDTVCFRFIFILITDDIFFIQKRN</sequence>
<dbReference type="WBParaSite" id="PS1159_v2.g6059.t2">
    <property type="protein sequence ID" value="PS1159_v2.g6059.t2"/>
    <property type="gene ID" value="PS1159_v2.g6059"/>
</dbReference>
<evidence type="ECO:0000313" key="2">
    <source>
        <dbReference type="WBParaSite" id="PS1159_v2.g6059.t2"/>
    </source>
</evidence>
<proteinExistence type="predicted"/>